<comment type="caution">
    <text evidence="1">The sequence shown here is derived from an EMBL/GenBank/DDBJ whole genome shotgun (WGS) entry which is preliminary data.</text>
</comment>
<accession>A0ABW0E8M0</accession>
<evidence type="ECO:0000313" key="2">
    <source>
        <dbReference type="Proteomes" id="UP001596161"/>
    </source>
</evidence>
<dbReference type="Proteomes" id="UP001596161">
    <property type="component" value="Unassembled WGS sequence"/>
</dbReference>
<reference evidence="2" key="1">
    <citation type="journal article" date="2019" name="Int. J. Syst. Evol. Microbiol.">
        <title>The Global Catalogue of Microorganisms (GCM) 10K type strain sequencing project: providing services to taxonomists for standard genome sequencing and annotation.</title>
        <authorList>
            <consortium name="The Broad Institute Genomics Platform"/>
            <consortium name="The Broad Institute Genome Sequencing Center for Infectious Disease"/>
            <person name="Wu L."/>
            <person name="Ma J."/>
        </authorList>
    </citation>
    <scope>NUCLEOTIDE SEQUENCE [LARGE SCALE GENOMIC DNA]</scope>
    <source>
        <strain evidence="2">KACC 12602</strain>
    </source>
</reference>
<sequence>MKNLILIFLCFPLIILLQSCYTTSAYRTVGGNYYQYYGQDTTAFIQSMNKFAKTYPDLMLDSSFVNKKFRNKFDSKTEIARVFSGNKLYPLFPHKNYYGLYSWFIKSQNNKLIYEIGLFNCGFSKPKYNHCGFSLFNVYEQKDEKVKWIDLTNEDTKEYRKRREIYLKQFEAEMLPILNPNFGVK</sequence>
<dbReference type="PROSITE" id="PS51257">
    <property type="entry name" value="PROKAR_LIPOPROTEIN"/>
    <property type="match status" value="1"/>
</dbReference>
<keyword evidence="2" id="KW-1185">Reference proteome</keyword>
<gene>
    <name evidence="1" type="ORF">ACFPIB_04815</name>
</gene>
<evidence type="ECO:0000313" key="1">
    <source>
        <dbReference type="EMBL" id="MFC5269921.1"/>
    </source>
</evidence>
<evidence type="ECO:0008006" key="3">
    <source>
        <dbReference type="Google" id="ProtNLM"/>
    </source>
</evidence>
<dbReference type="RefSeq" id="WP_378016301.1">
    <property type="nucleotide sequence ID" value="NZ_JBHSKT010000002.1"/>
</dbReference>
<protein>
    <recommendedName>
        <fullName evidence="3">DUF4136 domain-containing protein</fullName>
    </recommendedName>
</protein>
<name>A0ABW0E8M0_9BACT</name>
<dbReference type="EMBL" id="JBHSKT010000002">
    <property type="protein sequence ID" value="MFC5269921.1"/>
    <property type="molecule type" value="Genomic_DNA"/>
</dbReference>
<proteinExistence type="predicted"/>
<organism evidence="1 2">
    <name type="scientific">Adhaeribacter terreus</name>
    <dbReference type="NCBI Taxonomy" id="529703"/>
    <lineage>
        <taxon>Bacteria</taxon>
        <taxon>Pseudomonadati</taxon>
        <taxon>Bacteroidota</taxon>
        <taxon>Cytophagia</taxon>
        <taxon>Cytophagales</taxon>
        <taxon>Hymenobacteraceae</taxon>
        <taxon>Adhaeribacter</taxon>
    </lineage>
</organism>